<accession>A0A6N9U5H4</accession>
<dbReference type="Proteomes" id="UP000471293">
    <property type="component" value="Unassembled WGS sequence"/>
</dbReference>
<evidence type="ECO:0000313" key="2">
    <source>
        <dbReference type="Proteomes" id="UP000471293"/>
    </source>
</evidence>
<sequence>MSAESMTADELTALRLGTLDTAVSDWETMHGRLDTLATGDGGGTSAKTLRSQANAADWKGVNATISKEFITKTAVEFQDVAAQAKSVLGILRDASAAFKKHKAALRTVIDDVAKRNIFINAKGGAVASVPSGAAAGDGDIHMPSDDELAAAERRVKRVLQEASETDRIAARALRALAKNKYDFSGDGPGGLKEADDQQGREDADYWVKKAKETDPGEWSDKDIARFNETLRNQRDNPGFSERFATSLGAEGTLQFWRDMAAPPGGAVEGERAKVLAEVQDNMSMTLATATHSDSPAMETWKRDVIAAGDKPFPIHGLPMGPNGYQVMSSLMGKGTFDDAFLHDYGNSLLKYEREYPGDPAVAWRDTANLNYPPTDEPNDPFAGFMEGLGHNPEASLEFFNDSTTADGKKLDNWDYLVAKGDDAREWPPGEDGKPLGHDALGHALESATIGVPYDSDATPPKHSSGSAELVNRIVTEYGKNHDRLDDSPLSDSLGNITAEYMRDVQDGMNGSRPIATYGSNASLGYPDMDDGRLKDFIAAVGKDPDAYGAIMTAQQAVTTELVNDAYQDKAKYEEFASEVGNCVTPGAEIAGILAESRTQAVYDAKIASDEEFNEGLALADKWADRAIDMGLSKLPVAGDAAGMIIGDIKEAVVDHYTRDSSDEATQKRSDFLESQRTSSSNAVYTVTYEAAIAVGLDQENARSQADAAARHVKEGYAMGRQRAGS</sequence>
<name>A0A6N9U5H4_STRHA</name>
<dbReference type="AlphaFoldDB" id="A0A6N9U5H4"/>
<dbReference type="RefSeq" id="WP_164348349.1">
    <property type="nucleotide sequence ID" value="NZ_JAAGLQ010000577.1"/>
</dbReference>
<reference evidence="1 2" key="1">
    <citation type="submission" date="2020-01" db="EMBL/GenBank/DDBJ databases">
        <title>Insect and environment-associated Actinomycetes.</title>
        <authorList>
            <person name="Currrie C."/>
            <person name="Chevrette M."/>
            <person name="Carlson C."/>
            <person name="Stubbendieck R."/>
            <person name="Wendt-Pienkowski E."/>
        </authorList>
    </citation>
    <scope>NUCLEOTIDE SEQUENCE [LARGE SCALE GENOMIC DNA]</scope>
    <source>
        <strain evidence="1 2">SID11342</strain>
    </source>
</reference>
<organism evidence="1 2">
    <name type="scientific">Streptomyces halstedii</name>
    <dbReference type="NCBI Taxonomy" id="1944"/>
    <lineage>
        <taxon>Bacteria</taxon>
        <taxon>Bacillati</taxon>
        <taxon>Actinomycetota</taxon>
        <taxon>Actinomycetes</taxon>
        <taxon>Kitasatosporales</taxon>
        <taxon>Streptomycetaceae</taxon>
        <taxon>Streptomyces</taxon>
    </lineage>
</organism>
<proteinExistence type="predicted"/>
<protein>
    <recommendedName>
        <fullName evidence="3">AG2 protein</fullName>
    </recommendedName>
</protein>
<comment type="caution">
    <text evidence="1">The sequence shown here is derived from an EMBL/GenBank/DDBJ whole genome shotgun (WGS) entry which is preliminary data.</text>
</comment>
<evidence type="ECO:0000313" key="1">
    <source>
        <dbReference type="EMBL" id="NEA19101.1"/>
    </source>
</evidence>
<evidence type="ECO:0008006" key="3">
    <source>
        <dbReference type="Google" id="ProtNLM"/>
    </source>
</evidence>
<dbReference type="EMBL" id="JAAGLQ010000577">
    <property type="protein sequence ID" value="NEA19101.1"/>
    <property type="molecule type" value="Genomic_DNA"/>
</dbReference>
<gene>
    <name evidence="1" type="ORF">G3I29_27125</name>
</gene>